<dbReference type="AlphaFoldDB" id="A0A2P6NFR4"/>
<evidence type="ECO:0000256" key="5">
    <source>
        <dbReference type="PROSITE-ProRule" id="PRU00125"/>
    </source>
</evidence>
<dbReference type="Gene3D" id="2.10.110.10">
    <property type="entry name" value="Cysteine Rich Protein"/>
    <property type="match status" value="2"/>
</dbReference>
<dbReference type="InterPro" id="IPR001781">
    <property type="entry name" value="Znf_LIM"/>
</dbReference>
<dbReference type="PROSITE" id="PS00478">
    <property type="entry name" value="LIM_DOMAIN_1"/>
    <property type="match status" value="2"/>
</dbReference>
<protein>
    <recommendedName>
        <fullName evidence="6">LIM zinc-binding domain-containing protein</fullName>
    </recommendedName>
</protein>
<evidence type="ECO:0000256" key="1">
    <source>
        <dbReference type="ARBA" id="ARBA00022723"/>
    </source>
</evidence>
<organism evidence="7 8">
    <name type="scientific">Planoprotostelium fungivorum</name>
    <dbReference type="NCBI Taxonomy" id="1890364"/>
    <lineage>
        <taxon>Eukaryota</taxon>
        <taxon>Amoebozoa</taxon>
        <taxon>Evosea</taxon>
        <taxon>Variosea</taxon>
        <taxon>Cavosteliida</taxon>
        <taxon>Cavosteliaceae</taxon>
        <taxon>Planoprotostelium</taxon>
    </lineage>
</organism>
<dbReference type="GO" id="GO:0046872">
    <property type="term" value="F:metal ion binding"/>
    <property type="evidence" value="ECO:0007669"/>
    <property type="project" value="UniProtKB-KW"/>
</dbReference>
<dbReference type="OrthoDB" id="1112565at2759"/>
<keyword evidence="4 5" id="KW-0440">LIM domain</keyword>
<dbReference type="PROSITE" id="PS50023">
    <property type="entry name" value="LIM_DOMAIN_2"/>
    <property type="match status" value="2"/>
</dbReference>
<sequence>MSDLDDLIGSLQSDLQKSGSGPTQEGKSCPVCTRVVLGRRVDALGDSYHEECFKCNTCAKILGTTEFYHEGKTPFCDECFRTSRLTKCADCDEWITGKYLEAMNQKYHPEHFRCVTCKGGFVDNSFFPKNNRAYCAKCINSA</sequence>
<dbReference type="PANTHER" id="PTHR24212">
    <property type="entry name" value="ZYXIN/TRIP6"/>
    <property type="match status" value="1"/>
</dbReference>
<dbReference type="SUPFAM" id="SSF57716">
    <property type="entry name" value="Glucocorticoid receptor-like (DNA-binding domain)"/>
    <property type="match status" value="2"/>
</dbReference>
<dbReference type="FunFam" id="2.10.110.10:FF:000009">
    <property type="entry name" value="Paxillin isoform 1"/>
    <property type="match status" value="1"/>
</dbReference>
<gene>
    <name evidence="7" type="ORF">PROFUN_09857</name>
</gene>
<evidence type="ECO:0000313" key="8">
    <source>
        <dbReference type="Proteomes" id="UP000241769"/>
    </source>
</evidence>
<keyword evidence="8" id="KW-1185">Reference proteome</keyword>
<comment type="caution">
    <text evidence="7">The sequence shown here is derived from an EMBL/GenBank/DDBJ whole genome shotgun (WGS) entry which is preliminary data.</text>
</comment>
<evidence type="ECO:0000259" key="6">
    <source>
        <dbReference type="PROSITE" id="PS50023"/>
    </source>
</evidence>
<dbReference type="SMART" id="SM00132">
    <property type="entry name" value="LIM"/>
    <property type="match status" value="2"/>
</dbReference>
<evidence type="ECO:0000256" key="2">
    <source>
        <dbReference type="ARBA" id="ARBA00022737"/>
    </source>
</evidence>
<dbReference type="Proteomes" id="UP000241769">
    <property type="component" value="Unassembled WGS sequence"/>
</dbReference>
<dbReference type="EMBL" id="MDYQ01000096">
    <property type="protein sequence ID" value="PRP82772.1"/>
    <property type="molecule type" value="Genomic_DNA"/>
</dbReference>
<dbReference type="InParanoid" id="A0A2P6NFR4"/>
<feature type="domain" description="LIM zinc-binding" evidence="6">
    <location>
        <begin position="87"/>
        <end position="142"/>
    </location>
</feature>
<evidence type="ECO:0000256" key="4">
    <source>
        <dbReference type="ARBA" id="ARBA00023038"/>
    </source>
</evidence>
<feature type="domain" description="LIM zinc-binding" evidence="6">
    <location>
        <begin position="27"/>
        <end position="86"/>
    </location>
</feature>
<dbReference type="PANTHER" id="PTHR24212:SF8">
    <property type="entry name" value="LIM ZINC FINGER DOMAIN CONTAINING PROTEIN"/>
    <property type="match status" value="1"/>
</dbReference>
<evidence type="ECO:0000313" key="7">
    <source>
        <dbReference type="EMBL" id="PRP82772.1"/>
    </source>
</evidence>
<proteinExistence type="predicted"/>
<accession>A0A2P6NFR4</accession>
<keyword evidence="3 5" id="KW-0862">Zinc</keyword>
<keyword evidence="1 5" id="KW-0479">Metal-binding</keyword>
<name>A0A2P6NFR4_9EUKA</name>
<dbReference type="Pfam" id="PF00412">
    <property type="entry name" value="LIM"/>
    <property type="match status" value="2"/>
</dbReference>
<evidence type="ECO:0000256" key="3">
    <source>
        <dbReference type="ARBA" id="ARBA00022833"/>
    </source>
</evidence>
<keyword evidence="2" id="KW-0677">Repeat</keyword>
<dbReference type="CDD" id="cd08368">
    <property type="entry name" value="LIM"/>
    <property type="match status" value="1"/>
</dbReference>
<dbReference type="STRING" id="1890364.A0A2P6NFR4"/>
<reference evidence="7 8" key="1">
    <citation type="journal article" date="2018" name="Genome Biol. Evol.">
        <title>Multiple Roots of Fruiting Body Formation in Amoebozoa.</title>
        <authorList>
            <person name="Hillmann F."/>
            <person name="Forbes G."/>
            <person name="Novohradska S."/>
            <person name="Ferling I."/>
            <person name="Riege K."/>
            <person name="Groth M."/>
            <person name="Westermann M."/>
            <person name="Marz M."/>
            <person name="Spaller T."/>
            <person name="Winckler T."/>
            <person name="Schaap P."/>
            <person name="Glockner G."/>
        </authorList>
    </citation>
    <scope>NUCLEOTIDE SEQUENCE [LARGE SCALE GENOMIC DNA]</scope>
    <source>
        <strain evidence="7 8">Jena</strain>
    </source>
</reference>